<evidence type="ECO:0000256" key="5">
    <source>
        <dbReference type="HAMAP-Rule" id="MF_01334"/>
    </source>
</evidence>
<dbReference type="NCBIfam" id="TIGR00731">
    <property type="entry name" value="bL25_bact_ctc"/>
    <property type="match status" value="1"/>
</dbReference>
<dbReference type="GO" id="GO:0003735">
    <property type="term" value="F:structural constituent of ribosome"/>
    <property type="evidence" value="ECO:0007669"/>
    <property type="project" value="InterPro"/>
</dbReference>
<evidence type="ECO:0000259" key="8">
    <source>
        <dbReference type="Pfam" id="PF14693"/>
    </source>
</evidence>
<dbReference type="InterPro" id="IPR020930">
    <property type="entry name" value="Ribosomal_uL5_bac-type"/>
</dbReference>
<dbReference type="PANTHER" id="PTHR33284:SF1">
    <property type="entry name" value="RIBOSOMAL PROTEIN L25_GLN-TRNA SYNTHETASE, ANTI-CODON-BINDING DOMAIN-CONTAINING PROTEIN"/>
    <property type="match status" value="1"/>
</dbReference>
<dbReference type="PANTHER" id="PTHR33284">
    <property type="entry name" value="RIBOSOMAL PROTEIN L25/GLN-TRNA SYNTHETASE, ANTI-CODON-BINDING DOMAIN-CONTAINING PROTEIN"/>
    <property type="match status" value="1"/>
</dbReference>
<comment type="subunit">
    <text evidence="5">Part of the 50S ribosomal subunit; part of the 5S rRNA/L5/L18/L25 subcomplex. Contacts the 5S rRNA. Binds to the 5S rRNA independently of L5 and L18.</text>
</comment>
<evidence type="ECO:0000256" key="6">
    <source>
        <dbReference type="SAM" id="MobiDB-lite"/>
    </source>
</evidence>
<accession>A0A8J6I2D3</accession>
<sequence>MDCVLTATVREETGKGAAHRLRREGLLPAVLYGETQANLSLNLRETQKYFNTKGLNQLINLQVKKGKTTKEIPVLVREIQYDPLKGTPLHVDFYQVSMEQKVVVKVPVVLVGEDQRENDGSLIETILHEVEVSCLPADIPAKIEVDVSGLTMNNSITVGDLQPPAGVEFVTEASEPVVVAAAPRSEAEAAPEEEAAEGAKAEPEQETE</sequence>
<feature type="region of interest" description="Disordered" evidence="6">
    <location>
        <begin position="183"/>
        <end position="208"/>
    </location>
</feature>
<dbReference type="GO" id="GO:0022625">
    <property type="term" value="C:cytosolic large ribosomal subunit"/>
    <property type="evidence" value="ECO:0007669"/>
    <property type="project" value="TreeGrafter"/>
</dbReference>
<keyword evidence="3 5" id="KW-0689">Ribosomal protein</keyword>
<feature type="domain" description="Large ribosomal subunit protein bL25 L25" evidence="7">
    <location>
        <begin position="5"/>
        <end position="93"/>
    </location>
</feature>
<dbReference type="AlphaFoldDB" id="A0A8J6I2D3"/>
<comment type="caution">
    <text evidence="9">The sequence shown here is derived from an EMBL/GenBank/DDBJ whole genome shotgun (WGS) entry which is preliminary data.</text>
</comment>
<dbReference type="InterPro" id="IPR001021">
    <property type="entry name" value="Ribosomal_bL25_long"/>
</dbReference>
<dbReference type="Pfam" id="PF14693">
    <property type="entry name" value="Ribosomal_TL5_C"/>
    <property type="match status" value="1"/>
</dbReference>
<dbReference type="Proteomes" id="UP000657177">
    <property type="component" value="Unassembled WGS sequence"/>
</dbReference>
<dbReference type="InterPro" id="IPR029751">
    <property type="entry name" value="Ribosomal_L25_dom"/>
</dbReference>
<dbReference type="Gene3D" id="2.40.240.10">
    <property type="entry name" value="Ribosomal Protein L25, Chain P"/>
    <property type="match status" value="1"/>
</dbReference>
<proteinExistence type="inferred from homology"/>
<dbReference type="SUPFAM" id="SSF50715">
    <property type="entry name" value="Ribosomal protein L25-like"/>
    <property type="match status" value="1"/>
</dbReference>
<dbReference type="Pfam" id="PF01386">
    <property type="entry name" value="Ribosomal_L25p"/>
    <property type="match status" value="1"/>
</dbReference>
<keyword evidence="1 5" id="KW-0699">rRNA-binding</keyword>
<feature type="domain" description="Large ribosomal subunit protein bL25 beta" evidence="8">
    <location>
        <begin position="101"/>
        <end position="184"/>
    </location>
</feature>
<evidence type="ECO:0000256" key="4">
    <source>
        <dbReference type="ARBA" id="ARBA00023274"/>
    </source>
</evidence>
<evidence type="ECO:0000256" key="3">
    <source>
        <dbReference type="ARBA" id="ARBA00022980"/>
    </source>
</evidence>
<evidence type="ECO:0000313" key="9">
    <source>
        <dbReference type="EMBL" id="MBA2133703.1"/>
    </source>
</evidence>
<dbReference type="HAMAP" id="MF_01334">
    <property type="entry name" value="Ribosomal_bL25_CTC"/>
    <property type="match status" value="1"/>
</dbReference>
<dbReference type="RefSeq" id="WP_181340173.1">
    <property type="nucleotide sequence ID" value="NZ_JAAKDE010000019.1"/>
</dbReference>
<dbReference type="InterPro" id="IPR037121">
    <property type="entry name" value="Ribosomal_bL25_C"/>
</dbReference>
<protein>
    <recommendedName>
        <fullName evidence="5">Large ribosomal subunit protein bL25</fullName>
    </recommendedName>
    <alternativeName>
        <fullName evidence="5">General stress protein CTC</fullName>
    </alternativeName>
</protein>
<comment type="similarity">
    <text evidence="5">Belongs to the bacterial ribosomal protein bL25 family. CTC subfamily.</text>
</comment>
<keyword evidence="10" id="KW-1185">Reference proteome</keyword>
<dbReference type="InterPro" id="IPR020057">
    <property type="entry name" value="Ribosomal_bL25_b-dom"/>
</dbReference>
<name>A0A8J6I2D3_9FIRM</name>
<keyword evidence="4 5" id="KW-0687">Ribonucleoprotein</keyword>
<dbReference type="EMBL" id="JAAKDE010000019">
    <property type="protein sequence ID" value="MBA2133703.1"/>
    <property type="molecule type" value="Genomic_DNA"/>
</dbReference>
<gene>
    <name evidence="5" type="primary">rplY</name>
    <name evidence="5" type="synonym">ctc</name>
    <name evidence="9" type="ORF">G5B42_09175</name>
</gene>
<keyword evidence="2 5" id="KW-0694">RNA-binding</keyword>
<reference evidence="9" key="1">
    <citation type="submission" date="2020-06" db="EMBL/GenBank/DDBJ databases">
        <title>Novel chitinolytic bacterium.</title>
        <authorList>
            <person name="Ungkulpasvich U."/>
            <person name="Kosugi A."/>
            <person name="Uke A."/>
        </authorList>
    </citation>
    <scope>NUCLEOTIDE SEQUENCE</scope>
    <source>
        <strain evidence="9">UUS1-1</strain>
    </source>
</reference>
<dbReference type="InterPro" id="IPR011035">
    <property type="entry name" value="Ribosomal_bL25/Gln-tRNA_synth"/>
</dbReference>
<dbReference type="InterPro" id="IPR020056">
    <property type="entry name" value="Rbsml_bL25/Gln-tRNA_synth_N"/>
</dbReference>
<comment type="function">
    <text evidence="5">This is one of the proteins that binds to the 5S RNA in the ribosome where it forms part of the central protuberance.</text>
</comment>
<dbReference type="GO" id="GO:0006412">
    <property type="term" value="P:translation"/>
    <property type="evidence" value="ECO:0007669"/>
    <property type="project" value="UniProtKB-UniRule"/>
</dbReference>
<organism evidence="9 10">
    <name type="scientific">Capillibacterium thermochitinicola</name>
    <dbReference type="NCBI Taxonomy" id="2699427"/>
    <lineage>
        <taxon>Bacteria</taxon>
        <taxon>Bacillati</taxon>
        <taxon>Bacillota</taxon>
        <taxon>Capillibacterium</taxon>
    </lineage>
</organism>
<dbReference type="Gene3D" id="2.170.120.20">
    <property type="entry name" value="Ribosomal protein L25, beta domain"/>
    <property type="match status" value="1"/>
</dbReference>
<dbReference type="GO" id="GO:0008097">
    <property type="term" value="F:5S rRNA binding"/>
    <property type="evidence" value="ECO:0007669"/>
    <property type="project" value="InterPro"/>
</dbReference>
<dbReference type="CDD" id="cd00495">
    <property type="entry name" value="Ribosomal_L25_TL5_CTC"/>
    <property type="match status" value="1"/>
</dbReference>
<evidence type="ECO:0000256" key="2">
    <source>
        <dbReference type="ARBA" id="ARBA00022884"/>
    </source>
</evidence>
<feature type="compositionally biased region" description="Basic and acidic residues" evidence="6">
    <location>
        <begin position="197"/>
        <end position="208"/>
    </location>
</feature>
<evidence type="ECO:0000313" key="10">
    <source>
        <dbReference type="Proteomes" id="UP000657177"/>
    </source>
</evidence>
<evidence type="ECO:0000259" key="7">
    <source>
        <dbReference type="Pfam" id="PF01386"/>
    </source>
</evidence>
<evidence type="ECO:0000256" key="1">
    <source>
        <dbReference type="ARBA" id="ARBA00022730"/>
    </source>
</evidence>